<dbReference type="InterPro" id="IPR002641">
    <property type="entry name" value="PNPLA_dom"/>
</dbReference>
<reference evidence="16 17" key="1">
    <citation type="submission" date="2015-08" db="EMBL/GenBank/DDBJ databases">
        <title>Next Generation Sequencing and Analysis of the Genome of Puccinia sorghi L Schw, the Causal Agent of Maize Common Rust.</title>
        <authorList>
            <person name="Rochi L."/>
            <person name="Burguener G."/>
            <person name="Darino M."/>
            <person name="Turjanski A."/>
            <person name="Kreff E."/>
            <person name="Dieguez M.J."/>
            <person name="Sacco F."/>
        </authorList>
    </citation>
    <scope>NUCLEOTIDE SEQUENCE [LARGE SCALE GENOMIC DNA]</scope>
    <source>
        <strain evidence="16 17">RO10H11247</strain>
    </source>
</reference>
<feature type="compositionally biased region" description="Polar residues" evidence="13">
    <location>
        <begin position="752"/>
        <end position="783"/>
    </location>
</feature>
<keyword evidence="7 11" id="KW-0442">Lipid degradation</keyword>
<feature type="region of interest" description="Disordered" evidence="13">
    <location>
        <begin position="355"/>
        <end position="386"/>
    </location>
</feature>
<dbReference type="GO" id="GO:0016042">
    <property type="term" value="P:lipid catabolic process"/>
    <property type="evidence" value="ECO:0007669"/>
    <property type="project" value="UniProtKB-UniRule"/>
</dbReference>
<evidence type="ECO:0000256" key="2">
    <source>
        <dbReference type="ARBA" id="ARBA00006636"/>
    </source>
</evidence>
<feature type="region of interest" description="Disordered" evidence="13">
    <location>
        <begin position="289"/>
        <end position="312"/>
    </location>
</feature>
<feature type="region of interest" description="Disordered" evidence="13">
    <location>
        <begin position="890"/>
        <end position="918"/>
    </location>
</feature>
<dbReference type="PROSITE" id="PS51635">
    <property type="entry name" value="PNPLA"/>
    <property type="match status" value="1"/>
</dbReference>
<comment type="catalytic activity">
    <reaction evidence="12">
        <text>a 1-acyl-sn-glycero-3-phosphocholine + H2O = sn-glycerol 3-phosphocholine + a fatty acid + H(+)</text>
        <dbReference type="Rhea" id="RHEA:15177"/>
        <dbReference type="ChEBI" id="CHEBI:15377"/>
        <dbReference type="ChEBI" id="CHEBI:15378"/>
        <dbReference type="ChEBI" id="CHEBI:16870"/>
        <dbReference type="ChEBI" id="CHEBI:28868"/>
        <dbReference type="ChEBI" id="CHEBI:58168"/>
        <dbReference type="EC" id="3.1.1.5"/>
    </reaction>
</comment>
<dbReference type="SUPFAM" id="SSF52151">
    <property type="entry name" value="FabD/lysophospholipase-like"/>
    <property type="match status" value="1"/>
</dbReference>
<dbReference type="PANTHER" id="PTHR14226">
    <property type="entry name" value="NEUROPATHY TARGET ESTERASE/SWISS CHEESE D.MELANOGASTER"/>
    <property type="match status" value="1"/>
</dbReference>
<feature type="transmembrane region" description="Helical" evidence="12">
    <location>
        <begin position="100"/>
        <end position="117"/>
    </location>
</feature>
<name>A0A0L6VRF8_9BASI</name>
<dbReference type="Pfam" id="PF24179">
    <property type="entry name" value="NTE_Ploop"/>
    <property type="match status" value="1"/>
</dbReference>
<feature type="compositionally biased region" description="Polar residues" evidence="13">
    <location>
        <begin position="823"/>
        <end position="833"/>
    </location>
</feature>
<feature type="region of interest" description="Disordered" evidence="13">
    <location>
        <begin position="416"/>
        <end position="516"/>
    </location>
</feature>
<dbReference type="CDD" id="cd00038">
    <property type="entry name" value="CAP_ED"/>
    <property type="match status" value="3"/>
</dbReference>
<evidence type="ECO:0000256" key="1">
    <source>
        <dbReference type="ARBA" id="ARBA00004370"/>
    </source>
</evidence>
<proteinExistence type="inferred from homology"/>
<dbReference type="InterPro" id="IPR001423">
    <property type="entry name" value="LysoPLipase_patatin_CS"/>
</dbReference>
<dbReference type="InterPro" id="IPR000595">
    <property type="entry name" value="cNMP-bd_dom"/>
</dbReference>
<dbReference type="GO" id="GO:0005789">
    <property type="term" value="C:endoplasmic reticulum membrane"/>
    <property type="evidence" value="ECO:0007669"/>
    <property type="project" value="UniProtKB-SubCell"/>
</dbReference>
<feature type="region of interest" description="Disordered" evidence="13">
    <location>
        <begin position="677"/>
        <end position="700"/>
    </location>
</feature>
<dbReference type="FunFam" id="3.40.1090.10:FF:000018">
    <property type="entry name" value="Lysophospholipase NTE1"/>
    <property type="match status" value="1"/>
</dbReference>
<feature type="short sequence motif" description="DGA/G" evidence="11">
    <location>
        <begin position="1605"/>
        <end position="1607"/>
    </location>
</feature>
<evidence type="ECO:0000256" key="8">
    <source>
        <dbReference type="ARBA" id="ARBA00022989"/>
    </source>
</evidence>
<dbReference type="PROSITE" id="PS50042">
    <property type="entry name" value="CNMP_BINDING_3"/>
    <property type="match status" value="2"/>
</dbReference>
<feature type="compositionally biased region" description="Basic and acidic residues" evidence="13">
    <location>
        <begin position="480"/>
        <end position="495"/>
    </location>
</feature>
<feature type="compositionally biased region" description="Polar residues" evidence="13">
    <location>
        <begin position="453"/>
        <end position="464"/>
    </location>
</feature>
<evidence type="ECO:0000256" key="11">
    <source>
        <dbReference type="PROSITE-ProRule" id="PRU01161"/>
    </source>
</evidence>
<keyword evidence="9 11" id="KW-0443">Lipid metabolism</keyword>
<feature type="region of interest" description="Disordered" evidence="13">
    <location>
        <begin position="816"/>
        <end position="842"/>
    </location>
</feature>
<evidence type="ECO:0000256" key="5">
    <source>
        <dbReference type="ARBA" id="ARBA00022692"/>
    </source>
</evidence>
<evidence type="ECO:0000256" key="3">
    <source>
        <dbReference type="ARBA" id="ARBA00013274"/>
    </source>
</evidence>
<keyword evidence="10 12" id="KW-0472">Membrane</keyword>
<feature type="compositionally biased region" description="Polar residues" evidence="13">
    <location>
        <begin position="943"/>
        <end position="965"/>
    </location>
</feature>
<dbReference type="Pfam" id="PF01734">
    <property type="entry name" value="Patatin"/>
    <property type="match status" value="1"/>
</dbReference>
<dbReference type="STRING" id="27349.A0A0L6VRF8"/>
<dbReference type="SMART" id="SM00100">
    <property type="entry name" value="cNMP"/>
    <property type="match status" value="1"/>
</dbReference>
<keyword evidence="6 11" id="KW-0378">Hydrolase</keyword>
<evidence type="ECO:0000259" key="15">
    <source>
        <dbReference type="PROSITE" id="PS51635"/>
    </source>
</evidence>
<feature type="short sequence motif" description="GXSXG" evidence="11">
    <location>
        <begin position="1467"/>
        <end position="1471"/>
    </location>
</feature>
<dbReference type="InterPro" id="IPR014710">
    <property type="entry name" value="RmlC-like_jellyroll"/>
</dbReference>
<dbReference type="Gene3D" id="3.40.1090.10">
    <property type="entry name" value="Cytosolic phospholipase A2 catalytic domain"/>
    <property type="match status" value="1"/>
</dbReference>
<evidence type="ECO:0000256" key="9">
    <source>
        <dbReference type="ARBA" id="ARBA00023098"/>
    </source>
</evidence>
<feature type="active site" description="Nucleophile" evidence="11">
    <location>
        <position position="1469"/>
    </location>
</feature>
<evidence type="ECO:0000256" key="13">
    <source>
        <dbReference type="SAM" id="MobiDB-lite"/>
    </source>
</evidence>
<feature type="region of interest" description="Disordered" evidence="13">
    <location>
        <begin position="1760"/>
        <end position="1815"/>
    </location>
</feature>
<feature type="region of interest" description="Disordered" evidence="13">
    <location>
        <begin position="938"/>
        <end position="972"/>
    </location>
</feature>
<evidence type="ECO:0000256" key="4">
    <source>
        <dbReference type="ARBA" id="ARBA00018317"/>
    </source>
</evidence>
<evidence type="ECO:0000256" key="10">
    <source>
        <dbReference type="ARBA" id="ARBA00023136"/>
    </source>
</evidence>
<evidence type="ECO:0000313" key="16">
    <source>
        <dbReference type="EMBL" id="KNZ63217.1"/>
    </source>
</evidence>
<feature type="active site" description="Proton acceptor" evidence="11">
    <location>
        <position position="1605"/>
    </location>
</feature>
<organism evidence="16 17">
    <name type="scientific">Puccinia sorghi</name>
    <dbReference type="NCBI Taxonomy" id="27349"/>
    <lineage>
        <taxon>Eukaryota</taxon>
        <taxon>Fungi</taxon>
        <taxon>Dikarya</taxon>
        <taxon>Basidiomycota</taxon>
        <taxon>Pucciniomycotina</taxon>
        <taxon>Pucciniomycetes</taxon>
        <taxon>Pucciniales</taxon>
        <taxon>Pucciniaceae</taxon>
        <taxon>Puccinia</taxon>
    </lineage>
</organism>
<dbReference type="Gene3D" id="2.60.120.10">
    <property type="entry name" value="Jelly Rolls"/>
    <property type="match status" value="3"/>
</dbReference>
<feature type="compositionally biased region" description="Polar residues" evidence="13">
    <location>
        <begin position="368"/>
        <end position="381"/>
    </location>
</feature>
<dbReference type="InterPro" id="IPR018490">
    <property type="entry name" value="cNMP-bd_dom_sf"/>
</dbReference>
<dbReference type="FunFam" id="2.60.120.10:FF:000062">
    <property type="entry name" value="Lysophospholipase NTE1"/>
    <property type="match status" value="1"/>
</dbReference>
<dbReference type="InterPro" id="IPR056556">
    <property type="entry name" value="NTE1_P-loop_dom"/>
</dbReference>
<evidence type="ECO:0000256" key="6">
    <source>
        <dbReference type="ARBA" id="ARBA00022801"/>
    </source>
</evidence>
<dbReference type="EC" id="3.1.1.5" evidence="3 12"/>
<dbReference type="SUPFAM" id="SSF51206">
    <property type="entry name" value="cAMP-binding domain-like"/>
    <property type="match status" value="3"/>
</dbReference>
<evidence type="ECO:0000256" key="12">
    <source>
        <dbReference type="RuleBase" id="RU362043"/>
    </source>
</evidence>
<feature type="region of interest" description="Disordered" evidence="13">
    <location>
        <begin position="742"/>
        <end position="794"/>
    </location>
</feature>
<keyword evidence="12" id="KW-0256">Endoplasmic reticulum</keyword>
<dbReference type="OrthoDB" id="421051at2759"/>
<dbReference type="EMBL" id="LAVV01001910">
    <property type="protein sequence ID" value="KNZ63217.1"/>
    <property type="molecule type" value="Genomic_DNA"/>
</dbReference>
<dbReference type="VEuPathDB" id="FungiDB:VP01_1171g2"/>
<dbReference type="Proteomes" id="UP000037035">
    <property type="component" value="Unassembled WGS sequence"/>
</dbReference>
<dbReference type="PROSITE" id="PS01237">
    <property type="entry name" value="UPF0028"/>
    <property type="match status" value="1"/>
</dbReference>
<comment type="function">
    <text evidence="12">Intracellular phospholipase B that catalyzes the double deacylation of phosphatidylcholine (PC) to glycerophosphocholine (GroPCho). Plays an important role in membrane lipid homeostasis.</text>
</comment>
<evidence type="ECO:0000256" key="7">
    <source>
        <dbReference type="ARBA" id="ARBA00022963"/>
    </source>
</evidence>
<feature type="compositionally biased region" description="Polar residues" evidence="13">
    <location>
        <begin position="677"/>
        <end position="687"/>
    </location>
</feature>
<dbReference type="GO" id="GO:0004622">
    <property type="term" value="F:phosphatidylcholine lysophospholipase activity"/>
    <property type="evidence" value="ECO:0007669"/>
    <property type="project" value="UniProtKB-EC"/>
</dbReference>
<evidence type="ECO:0000313" key="17">
    <source>
        <dbReference type="Proteomes" id="UP000037035"/>
    </source>
</evidence>
<feature type="short sequence motif" description="GXGXXG" evidence="11">
    <location>
        <begin position="1440"/>
        <end position="1445"/>
    </location>
</feature>
<gene>
    <name evidence="16" type="ORF">VP01_1171g2</name>
</gene>
<keyword evidence="5 12" id="KW-0812">Transmembrane</keyword>
<evidence type="ECO:0000259" key="14">
    <source>
        <dbReference type="PROSITE" id="PS50042"/>
    </source>
</evidence>
<dbReference type="Pfam" id="PF00027">
    <property type="entry name" value="cNMP_binding"/>
    <property type="match status" value="1"/>
</dbReference>
<feature type="transmembrane region" description="Helical" evidence="12">
    <location>
        <begin position="123"/>
        <end position="142"/>
    </location>
</feature>
<dbReference type="InterPro" id="IPR050301">
    <property type="entry name" value="NTE"/>
</dbReference>
<accession>A0A0L6VRF8</accession>
<feature type="domain" description="Cyclic nucleotide-binding" evidence="14">
    <location>
        <begin position="1031"/>
        <end position="1133"/>
    </location>
</feature>
<comment type="similarity">
    <text evidence="2 12">Belongs to the NTE family.</text>
</comment>
<feature type="compositionally biased region" description="Polar residues" evidence="13">
    <location>
        <begin position="890"/>
        <end position="901"/>
    </location>
</feature>
<feature type="domain" description="PNPLA" evidence="15">
    <location>
        <begin position="1436"/>
        <end position="1624"/>
    </location>
</feature>
<keyword evidence="17" id="KW-1185">Reference proteome</keyword>
<dbReference type="InterPro" id="IPR016035">
    <property type="entry name" value="Acyl_Trfase/lysoPLipase"/>
</dbReference>
<protein>
    <recommendedName>
        <fullName evidence="4 12">Lysophospholipase NTE1</fullName>
        <ecNumber evidence="3 12">3.1.1.5</ecNumber>
    </recommendedName>
    <alternativeName>
        <fullName evidence="12">Intracellular phospholipase B</fullName>
    </alternativeName>
</protein>
<comment type="caution">
    <text evidence="16">The sequence shown here is derived from an EMBL/GenBank/DDBJ whole genome shotgun (WGS) entry which is preliminary data.</text>
</comment>
<feature type="transmembrane region" description="Helical" evidence="12">
    <location>
        <begin position="162"/>
        <end position="180"/>
    </location>
</feature>
<feature type="compositionally biased region" description="Polar residues" evidence="13">
    <location>
        <begin position="1793"/>
        <end position="1815"/>
    </location>
</feature>
<dbReference type="PANTHER" id="PTHR14226:SF29">
    <property type="entry name" value="NEUROPATHY TARGET ESTERASE SWS"/>
    <property type="match status" value="1"/>
</dbReference>
<keyword evidence="8 12" id="KW-1133">Transmembrane helix</keyword>
<comment type="subcellular location">
    <subcellularLocation>
        <location evidence="12">Endoplasmic reticulum membrane</location>
    </subcellularLocation>
    <subcellularLocation>
        <location evidence="1">Membrane</location>
    </subcellularLocation>
</comment>
<sequence length="1815" mass="202368">MDRIRVKLANTWSRSDSTGDALSGTAMRRSQAGFCQDFHFSIWTIQQKQEDAYLDLTWLAMRSTGCNDRLHKTMKSITGPLALWLHVGRLDMVPEDSQSGTLWALIAFVGLILHSLWTAVQFVIYWIYAAALSFLSFSTITLPRTVFTVLHWSGFISVQINFQKILILLALLAVISSWTYKLKVLNKYSFLPKTPQLTKTFKNQVAFRDLNPNLLLNSKQLFSDHDHFNNYLDEFLSAIRVFGFLEKPVFHELARHLQTRRLLAGDTLSLDEDKSFYIVVDGSVQVFAQTSDRGRPGQNPGSPTDDAYNDRLAYDNEDDNGFQLLNVVESGGTLSSLFTILSLLTEGVKLRYEEDEAQPDQALPPNFADNSSKSSQPNVLSRSVPPIKTSVSNLDQHLAEWPPNSPIELVQDDRRKFPDWNKNGSDDGGDPDDDGRSVETSRRSTHTSATATLQSLDASHQSLGQDAPESHRVLRASNRMPDRDYESRFTHRTDPYSKFSPPPNNRGSPYGIDPMPIRSRETYNRHTGDHIFENAQPKEATIARATQDTTLAVIPSEAFKRLTIKFPNAVAHIVQVILARLQRVTFLTSHRYLGLTKELLRTEKAFNEIACYPLPPNFYEDGGMIKLRHRFMPSSKLGDEPYVFAGGHASSDYFMNPGSRSSLSDFFKHAPIKTETQQSWKACSPESNEGHSRRRSRHRHSNLSYDLSAPFQMPLSGTNHLHEDLALRELVMKSIAKSIGLVQQPPSKIHESTTGSTSHIHPSSPNPLSSASRTGFSPEPSIQGSGGGGKIPLRPGFRSGLGSLSYLKTLGDSSRERRDGFLDTTSSVASSSAMLDEEEEKEALPNEVEIMYFPKDSTLVKAGERNAGLYFVVDGFLDVFMPPEHDKVNNSNLSCETSTQTLKKDDQPHIRRGLKTRNVADDVNLSHLDDDYHKMYKSKSNKSARNQSKSSTTPKVPAQKAQQNAEPRKEQTKLFTIKPGGIAGYLASISGFPSYVDIRAKTDVYVGFLSAKALERIMDRRPIVLLTLAKRLISLLSPLVLHIDTALEWMAVDAGQIIYREGDSSDNLYIVIGGRLRSISEQADGGVEILTEYGQGESIGELDCITNTSRKSTLHAIRDSELVRIPMTLFNAISIRHPAITIQVSRLIASRVRCEVDASKSNSLKIRPHGPDYAVSTNRTGAAGVDEPGKGLIRDLGMSNFNLKTVAIIPNTKDVPIVEFATRLKAALVQMNATTKMLDQSAILSVLGRHAFSRLGKLKLTGWLAELEQKFRIVLYVADTAVNSPWTQTCIRQADYIMVVCDGGGQPEVGEYERLLSSMKITARKELVLLHPDRNVPAGSTRPWLKVSGVIHRVSRPWVHAHHHVEMAGATPLSNNHLRELLPLTALRQLKRRVQTRLSKYRGYQMPSEFGITKRGLANNDFARLARRLCGKSIAVVLGGGGARGISHIGVIKALQENNIPIDMIGGTSIGSFIGGLYARNSDLISTLGRAKTFSARIATYWRLLTDLTYPVVAYTTGHEFNRGIYKSFYDYHIEVRLEFCSYLIKCCVDCLGLSCHSGRIRRTLHGLVWKSTPPVSYAWRYIRASMSLAGLLPPLCDEGDMLVDGGYVQKLHYIDNLPVSFYGSIHWFVSVALRMGADSVFAVDVGSIDDTSPRNFPESLSGWWLLIRRLNPWSSAYQIPTMTDIQSRLTYVSSVKTLEDAKATPGVLYMRMPVSLDLSGFMNFFVTEFTTLGFGRFEEILKKGYETAKEMLKDLDAKGKLPTGLDDGTNRPDSIIGIPGHNKSPYHHHSKNPANSSISEFSKSQRLNVRRNSV</sequence>
<feature type="domain" description="Cyclic nucleotide-binding" evidence="14">
    <location>
        <begin position="837"/>
        <end position="880"/>
    </location>
</feature>
<dbReference type="GO" id="GO:0046470">
    <property type="term" value="P:phosphatidylcholine metabolic process"/>
    <property type="evidence" value="ECO:0007669"/>
    <property type="project" value="InterPro"/>
</dbReference>